<dbReference type="GO" id="GO:0009401">
    <property type="term" value="P:phosphoenolpyruvate-dependent sugar phosphotransferase system"/>
    <property type="evidence" value="ECO:0007669"/>
    <property type="project" value="UniProtKB-KW"/>
</dbReference>
<dbReference type="GO" id="GO:0022877">
    <property type="term" value="F:protein-N(PI)-phosphohistidine-fructose phosphotransferase system transporter activity"/>
    <property type="evidence" value="ECO:0007669"/>
    <property type="project" value="InterPro"/>
</dbReference>
<feature type="transmembrane region" description="Helical" evidence="13">
    <location>
        <begin position="428"/>
        <end position="456"/>
    </location>
</feature>
<dbReference type="GO" id="GO:0005351">
    <property type="term" value="F:carbohydrate:proton symporter activity"/>
    <property type="evidence" value="ECO:0007669"/>
    <property type="project" value="InterPro"/>
</dbReference>
<evidence type="ECO:0000256" key="7">
    <source>
        <dbReference type="ARBA" id="ARBA00022679"/>
    </source>
</evidence>
<dbReference type="Pfam" id="PF00359">
    <property type="entry name" value="PTS_EIIA_2"/>
    <property type="match status" value="1"/>
</dbReference>
<dbReference type="InterPro" id="IPR036095">
    <property type="entry name" value="PTS_EIIB-like_sf"/>
</dbReference>
<dbReference type="InterPro" id="IPR004715">
    <property type="entry name" value="PTS_IIA_fruc"/>
</dbReference>
<dbReference type="InterPro" id="IPR006327">
    <property type="entry name" value="PTS_IIC_fruc"/>
</dbReference>
<name>A0A417YCK8_9BACI</name>
<evidence type="ECO:0000259" key="15">
    <source>
        <dbReference type="PROSITE" id="PS51099"/>
    </source>
</evidence>
<dbReference type="PANTHER" id="PTHR30505">
    <property type="entry name" value="FRUCTOSE-LIKE PERMEASE"/>
    <property type="match status" value="1"/>
</dbReference>
<evidence type="ECO:0000256" key="13">
    <source>
        <dbReference type="SAM" id="Phobius"/>
    </source>
</evidence>
<dbReference type="PROSITE" id="PS00372">
    <property type="entry name" value="PTS_EIIA_TYPE_2_HIS"/>
    <property type="match status" value="1"/>
</dbReference>
<proteinExistence type="predicted"/>
<dbReference type="InterPro" id="IPR016152">
    <property type="entry name" value="PTrfase/Anion_transptr"/>
</dbReference>
<dbReference type="AlphaFoldDB" id="A0A417YCK8"/>
<keyword evidence="5" id="KW-0597">Phosphoprotein</keyword>
<dbReference type="GO" id="GO:0005737">
    <property type="term" value="C:cytoplasm"/>
    <property type="evidence" value="ECO:0007669"/>
    <property type="project" value="UniProtKB-SubCell"/>
</dbReference>
<keyword evidence="3" id="KW-0813">Transport</keyword>
<dbReference type="InterPro" id="IPR003352">
    <property type="entry name" value="PTS_EIIC"/>
</dbReference>
<dbReference type="InterPro" id="IPR003353">
    <property type="entry name" value="PTS_IIB_fruc"/>
</dbReference>
<feature type="transmembrane region" description="Helical" evidence="13">
    <location>
        <begin position="398"/>
        <end position="416"/>
    </location>
</feature>
<dbReference type="PROSITE" id="PS51094">
    <property type="entry name" value="PTS_EIIA_TYPE_2"/>
    <property type="match status" value="1"/>
</dbReference>
<evidence type="ECO:0000259" key="16">
    <source>
        <dbReference type="PROSITE" id="PS51104"/>
    </source>
</evidence>
<sequence length="653" mass="69160">MKVLAVTACPVGIAHTYMAAENLQKAGEEMGIDIKVETQGSIGVENPLTDQDIEEADAIIIAADKEVSKERFIGKKLIVTGVQNGIRKPKELIERIQSGDVAIYRPELRDAANIKNERKKKENPIYKHLMNGVSYMVPFIVVGGLLIAIALTLGGEQTPGGIVIPEDSIWKQIESLGGTAFMFMVPILAGFIAVSIADRPGLVPGMIGGYIAANGSFYGSEAGAGFIGGIIAGFLAGYVALAIKKIKVPKAVLPVMPIIFIPIIASVIVGLLFIFVIGAPVAQVFEALTVWLAGMQGASSILLALILGAMIAVDMGGPFNKVAFLFGSAMIAEGNYEIMGPIAVAICIPPIGMGLATMLNKKKYLDNEREAGKASFTMGLFGITEGAIPFAAQDPLRVIPSIVVGSMAGSVIAMIGSVGGRVAHGGPIVAVLGAVNNVVMFFIAAIVGVIVTAFMVNFLKKDVVGEPAVAVAGGGTLRDTNEEVQQASAPEEVEEEVEMEEINKLTSITNVDLIETDLAGETRDDVIDELIEKFDASGILNSKEAFRQAILNRESQSTTGLGMNIAIPHGKSNTVKRPAVAFGIKRDGVDWKSLDGTEAKLIFMIAVPEESAGDAHLKILQMLSRKLMDDAFREQLLNVHSSEEAYELLDTIS</sequence>
<keyword evidence="8" id="KW-0598">Phosphotransferase system</keyword>
<evidence type="ECO:0000256" key="6">
    <source>
        <dbReference type="ARBA" id="ARBA00022597"/>
    </source>
</evidence>
<dbReference type="CDD" id="cd05569">
    <property type="entry name" value="PTS_IIB_fructose"/>
    <property type="match status" value="1"/>
</dbReference>
<evidence type="ECO:0000256" key="2">
    <source>
        <dbReference type="ARBA" id="ARBA00004496"/>
    </source>
</evidence>
<evidence type="ECO:0000256" key="12">
    <source>
        <dbReference type="ARBA" id="ARBA00023136"/>
    </source>
</evidence>
<keyword evidence="9 13" id="KW-0812">Transmembrane</keyword>
<organism evidence="17 18">
    <name type="scientific">Oceanobacillus profundus</name>
    <dbReference type="NCBI Taxonomy" id="372463"/>
    <lineage>
        <taxon>Bacteria</taxon>
        <taxon>Bacillati</taxon>
        <taxon>Bacillota</taxon>
        <taxon>Bacilli</taxon>
        <taxon>Bacillales</taxon>
        <taxon>Bacillaceae</taxon>
        <taxon>Oceanobacillus</taxon>
    </lineage>
</organism>
<feature type="transmembrane region" description="Helical" evidence="13">
    <location>
        <begin position="290"/>
        <end position="312"/>
    </location>
</feature>
<feature type="domain" description="PTS EIIB type-2" evidence="15">
    <location>
        <begin position="1"/>
        <end position="98"/>
    </location>
</feature>
<dbReference type="Pfam" id="PF02302">
    <property type="entry name" value="PTS_IIB"/>
    <property type="match status" value="1"/>
</dbReference>
<dbReference type="InterPro" id="IPR013011">
    <property type="entry name" value="PTS_EIIB_2"/>
</dbReference>
<dbReference type="Proteomes" id="UP000285456">
    <property type="component" value="Unassembled WGS sequence"/>
</dbReference>
<dbReference type="CDD" id="cd00211">
    <property type="entry name" value="PTS_IIA_fru"/>
    <property type="match status" value="1"/>
</dbReference>
<evidence type="ECO:0000313" key="18">
    <source>
        <dbReference type="Proteomes" id="UP000285456"/>
    </source>
</evidence>
<dbReference type="PANTHER" id="PTHR30505:SF0">
    <property type="entry name" value="FRUCTOSE-LIKE PTS SYSTEM EIIBC COMPONENT-RELATED"/>
    <property type="match status" value="1"/>
</dbReference>
<keyword evidence="18" id="KW-1185">Reference proteome</keyword>
<dbReference type="EMBL" id="QWEH01000014">
    <property type="protein sequence ID" value="RHW30346.1"/>
    <property type="molecule type" value="Genomic_DNA"/>
</dbReference>
<keyword evidence="10" id="KW-0418">Kinase</keyword>
<evidence type="ECO:0000256" key="5">
    <source>
        <dbReference type="ARBA" id="ARBA00022553"/>
    </source>
</evidence>
<keyword evidence="4" id="KW-1003">Cell membrane</keyword>
<dbReference type="RefSeq" id="WP_118889986.1">
    <property type="nucleotide sequence ID" value="NZ_PHUT01000001.1"/>
</dbReference>
<dbReference type="OrthoDB" id="9782569at2"/>
<dbReference type="Pfam" id="PF02378">
    <property type="entry name" value="PTS_EIIC"/>
    <property type="match status" value="1"/>
</dbReference>
<reference evidence="17 18" key="1">
    <citation type="journal article" date="2007" name="Int. J. Syst. Evol. Microbiol.">
        <title>Oceanobacillus profundus sp. nov., isolated from a deep-sea sediment core.</title>
        <authorList>
            <person name="Kim Y.G."/>
            <person name="Choi D.H."/>
            <person name="Hyun S."/>
            <person name="Cho B.C."/>
        </authorList>
    </citation>
    <scope>NUCLEOTIDE SEQUENCE [LARGE SCALE GENOMIC DNA]</scope>
    <source>
        <strain evidence="17 18">DSM 18246</strain>
    </source>
</reference>
<dbReference type="SUPFAM" id="SSF55804">
    <property type="entry name" value="Phoshotransferase/anion transport protein"/>
    <property type="match status" value="1"/>
</dbReference>
<dbReference type="InterPro" id="IPR013014">
    <property type="entry name" value="PTS_EIIC_2"/>
</dbReference>
<keyword evidence="6" id="KW-0762">Sugar transport</keyword>
<dbReference type="GO" id="GO:0090563">
    <property type="term" value="F:protein-phosphocysteine-sugar phosphotransferase activity"/>
    <property type="evidence" value="ECO:0007669"/>
    <property type="project" value="TreeGrafter"/>
</dbReference>
<protein>
    <submittedName>
        <fullName evidence="17">PTS mannose transporter subunit IIABC</fullName>
    </submittedName>
</protein>
<evidence type="ECO:0000256" key="4">
    <source>
        <dbReference type="ARBA" id="ARBA00022475"/>
    </source>
</evidence>
<dbReference type="InterPro" id="IPR050864">
    <property type="entry name" value="Bacterial_PTS_Sugar_Transport"/>
</dbReference>
<evidence type="ECO:0000256" key="9">
    <source>
        <dbReference type="ARBA" id="ARBA00022692"/>
    </source>
</evidence>
<feature type="transmembrane region" description="Helical" evidence="13">
    <location>
        <begin position="173"/>
        <end position="194"/>
    </location>
</feature>
<dbReference type="PROSITE" id="PS51104">
    <property type="entry name" value="PTS_EIIC_TYPE_2"/>
    <property type="match status" value="1"/>
</dbReference>
<accession>A0A417YCK8</accession>
<feature type="domain" description="PTS EIIC type-2" evidence="16">
    <location>
        <begin position="125"/>
        <end position="458"/>
    </location>
</feature>
<dbReference type="FunFam" id="3.40.930.10:FF:000009">
    <property type="entry name" value="PTS system, fructose specific IIABC component"/>
    <property type="match status" value="1"/>
</dbReference>
<dbReference type="InterPro" id="IPR003501">
    <property type="entry name" value="PTS_EIIB_2/3"/>
</dbReference>
<gene>
    <name evidence="17" type="ORF">D1B32_17395</name>
</gene>
<keyword evidence="11 13" id="KW-1133">Transmembrane helix</keyword>
<dbReference type="Gene3D" id="3.40.50.2300">
    <property type="match status" value="1"/>
</dbReference>
<dbReference type="InterPro" id="IPR002178">
    <property type="entry name" value="PTS_EIIA_type-2_dom"/>
</dbReference>
<feature type="transmembrane region" description="Helical" evidence="13">
    <location>
        <begin position="371"/>
        <end position="392"/>
    </location>
</feature>
<evidence type="ECO:0000259" key="14">
    <source>
        <dbReference type="PROSITE" id="PS51094"/>
    </source>
</evidence>
<feature type="transmembrane region" description="Helical" evidence="13">
    <location>
        <begin position="129"/>
        <end position="153"/>
    </location>
</feature>
<evidence type="ECO:0000313" key="17">
    <source>
        <dbReference type="EMBL" id="RHW30346.1"/>
    </source>
</evidence>
<comment type="caution">
    <text evidence="17">The sequence shown here is derived from an EMBL/GenBank/DDBJ whole genome shotgun (WGS) entry which is preliminary data.</text>
</comment>
<keyword evidence="7" id="KW-0808">Transferase</keyword>
<dbReference type="NCBIfam" id="TIGR00829">
    <property type="entry name" value="FRU"/>
    <property type="match status" value="1"/>
</dbReference>
<dbReference type="NCBIfam" id="TIGR00848">
    <property type="entry name" value="fruA"/>
    <property type="match status" value="1"/>
</dbReference>
<evidence type="ECO:0000256" key="11">
    <source>
        <dbReference type="ARBA" id="ARBA00022989"/>
    </source>
</evidence>
<evidence type="ECO:0000256" key="10">
    <source>
        <dbReference type="ARBA" id="ARBA00022777"/>
    </source>
</evidence>
<dbReference type="FunFam" id="3.40.50.2300:FF:000014">
    <property type="entry name" value="PTS system fructose-like transporter subunit IIB"/>
    <property type="match status" value="1"/>
</dbReference>
<feature type="transmembrane region" description="Helical" evidence="13">
    <location>
        <begin position="255"/>
        <end position="278"/>
    </location>
</feature>
<dbReference type="GO" id="GO:0005886">
    <property type="term" value="C:plasma membrane"/>
    <property type="evidence" value="ECO:0007669"/>
    <property type="project" value="UniProtKB-SubCell"/>
</dbReference>
<feature type="domain" description="PTS EIIA type-2" evidence="14">
    <location>
        <begin position="507"/>
        <end position="652"/>
    </location>
</feature>
<dbReference type="SUPFAM" id="SSF52794">
    <property type="entry name" value="PTS system IIB component-like"/>
    <property type="match status" value="1"/>
</dbReference>
<evidence type="ECO:0000256" key="1">
    <source>
        <dbReference type="ARBA" id="ARBA00004429"/>
    </source>
</evidence>
<keyword evidence="12 13" id="KW-0472">Membrane</keyword>
<dbReference type="GO" id="GO:0016301">
    <property type="term" value="F:kinase activity"/>
    <property type="evidence" value="ECO:0007669"/>
    <property type="project" value="UniProtKB-KW"/>
</dbReference>
<dbReference type="Gene3D" id="3.40.930.10">
    <property type="entry name" value="Mannitol-specific EII, Chain A"/>
    <property type="match status" value="1"/>
</dbReference>
<evidence type="ECO:0000256" key="8">
    <source>
        <dbReference type="ARBA" id="ARBA00022683"/>
    </source>
</evidence>
<evidence type="ECO:0000256" key="3">
    <source>
        <dbReference type="ARBA" id="ARBA00022448"/>
    </source>
</evidence>
<dbReference type="NCBIfam" id="TIGR01427">
    <property type="entry name" value="PTS_IIC_fructo"/>
    <property type="match status" value="1"/>
</dbReference>
<feature type="transmembrane region" description="Helical" evidence="13">
    <location>
        <begin position="342"/>
        <end position="359"/>
    </location>
</feature>
<comment type="subcellular location">
    <subcellularLocation>
        <location evidence="1">Cell inner membrane</location>
        <topology evidence="1">Multi-pass membrane protein</topology>
    </subcellularLocation>
    <subcellularLocation>
        <location evidence="2">Cytoplasm</location>
    </subcellularLocation>
</comment>
<feature type="transmembrane region" description="Helical" evidence="13">
    <location>
        <begin position="224"/>
        <end position="243"/>
    </location>
</feature>
<dbReference type="PROSITE" id="PS51099">
    <property type="entry name" value="PTS_EIIB_TYPE_2"/>
    <property type="match status" value="1"/>
</dbReference>